<dbReference type="Proteomes" id="UP000501802">
    <property type="component" value="Chromosome"/>
</dbReference>
<dbReference type="KEGG" id="spib:G8759_22220"/>
<dbReference type="EMBL" id="CP050063">
    <property type="protein sequence ID" value="QIP15144.1"/>
    <property type="molecule type" value="Genomic_DNA"/>
</dbReference>
<protein>
    <submittedName>
        <fullName evidence="1">Uncharacterized protein</fullName>
    </submittedName>
</protein>
<dbReference type="AlphaFoldDB" id="A0A6G9AS26"/>
<accession>A0A6G9AS26</accession>
<proteinExistence type="predicted"/>
<reference evidence="1 2" key="1">
    <citation type="submission" date="2020-03" db="EMBL/GenBank/DDBJ databases">
        <authorList>
            <person name="Kim M.K."/>
        </authorList>
    </citation>
    <scope>NUCLEOTIDE SEQUENCE [LARGE SCALE GENOMIC DNA]</scope>
    <source>
        <strain evidence="1 2">BT328</strain>
    </source>
</reference>
<keyword evidence="2" id="KW-1185">Reference proteome</keyword>
<name>A0A6G9AS26_9BACT</name>
<gene>
    <name evidence="1" type="ORF">G8759_22220</name>
</gene>
<evidence type="ECO:0000313" key="2">
    <source>
        <dbReference type="Proteomes" id="UP000501802"/>
    </source>
</evidence>
<organism evidence="1 2">
    <name type="scientific">Spirosoma aureum</name>
    <dbReference type="NCBI Taxonomy" id="2692134"/>
    <lineage>
        <taxon>Bacteria</taxon>
        <taxon>Pseudomonadati</taxon>
        <taxon>Bacteroidota</taxon>
        <taxon>Cytophagia</taxon>
        <taxon>Cytophagales</taxon>
        <taxon>Cytophagaceae</taxon>
        <taxon>Spirosoma</taxon>
    </lineage>
</organism>
<dbReference type="RefSeq" id="WP_167212615.1">
    <property type="nucleotide sequence ID" value="NZ_CP050063.1"/>
</dbReference>
<sequence length="478" mass="52845">MGFSLALYAKPVWKFSVVVAVEKQTADFYQTMLKKPISQIVRDQMATVNANINSASNFNGIYNFEVDSIYVFNGPAQAEAFRAHPNYQYCVVIDGKFTEPTVGGGWYGNYQTIYHSWPWSTDFASGPFGPGATDGLTHEFGHARGAVDIYGTRVEGVKNPVNGQTFEPVNSIMNFPYGNIVWDEYTTHLLNSTADGPIVGDQWIIKPFPRAINLTAVDAQGKPLEGALLEVYPVDWFSYSVNPTPVLRYTTTPFGTYVFGTNPFQPSTSGYPWTMRYSNFLIKATYNSVVVYKWMPLYEVQNAYFQNGANSVYNAILQFPAETPAIQITSLNAGNFNANDPITVSFSTEGTFEQGNTFSLHIVDERNNTFVLQTVAGTQGATLTGLLPMFTSSQLCKVRIVSSKPVVQSSDYGIVIHPSQLTLLAPTYNCQSGAIRFNTSGGMAQLSPSRHQVLPEQIQPITSVWSKSNCVMTPKRFP</sequence>
<evidence type="ECO:0000313" key="1">
    <source>
        <dbReference type="EMBL" id="QIP15144.1"/>
    </source>
</evidence>